<evidence type="ECO:0000256" key="1">
    <source>
        <dbReference type="ARBA" id="ARBA00001971"/>
    </source>
</evidence>
<dbReference type="SUPFAM" id="SSF57716">
    <property type="entry name" value="Glucocorticoid receptor-like (DNA-binding domain)"/>
    <property type="match status" value="1"/>
</dbReference>
<evidence type="ECO:0000256" key="5">
    <source>
        <dbReference type="ARBA" id="ARBA00012764"/>
    </source>
</evidence>
<keyword evidence="25 31" id="KW-1207">Sterol metabolism</keyword>
<dbReference type="PROSITE" id="PS51030">
    <property type="entry name" value="NUCLEAR_REC_DBD_2"/>
    <property type="match status" value="1"/>
</dbReference>
<keyword evidence="24" id="KW-0804">Transcription</keyword>
<dbReference type="InterPro" id="IPR001107">
    <property type="entry name" value="Band_7"/>
</dbReference>
<evidence type="ECO:0000256" key="9">
    <source>
        <dbReference type="ARBA" id="ARBA00022617"/>
    </source>
</evidence>
<dbReference type="Gene3D" id="3.30.479.30">
    <property type="entry name" value="Band 7 domain"/>
    <property type="match status" value="1"/>
</dbReference>
<evidence type="ECO:0000256" key="17">
    <source>
        <dbReference type="ARBA" id="ARBA00023004"/>
    </source>
</evidence>
<dbReference type="InterPro" id="IPR036396">
    <property type="entry name" value="Cyt_P450_sf"/>
</dbReference>
<dbReference type="GO" id="GO:0006700">
    <property type="term" value="P:C21-steroid hormone biosynthetic process"/>
    <property type="evidence" value="ECO:0007669"/>
    <property type="project" value="TreeGrafter"/>
</dbReference>
<dbReference type="FunFam" id="3.30.50.10:FF:000028">
    <property type="entry name" value="Nuclear receptor subfamily 2, group E, member 3"/>
    <property type="match status" value="1"/>
</dbReference>
<evidence type="ECO:0000256" key="30">
    <source>
        <dbReference type="ARBA" id="ARBA00053319"/>
    </source>
</evidence>
<sequence>MGDHHSQMFALGRSEDVTGLNPGRTGPVLLSKAPVLLCKVCSDSSSGKHYGIYACNGCSGFFKRSVRRKLIYRCHAGTGKCLVDKAHRNQCQACRLKRCLQAGMNKDAVQNERQPRSLAQVGLGPVAVETEREHTTTTAAVASSSSSPSSSPTASPTASPSSRHSSSPSSSQRQTHRFMVSLLTAETCAKLEDEDGEDNHIDVTSHDAETDSSCSVRVSPFTPGPENIYETSARLLFMSVKWAKNLPVFSLLPFRDQVILLEEAWSQLFLLCALQWSLPLDSCPLFSLHDPPPAPQSKSRRPAADLRLLEDTFHRFKTLVVDPTEFACLKAVVLFKPDAQSLKDPEKVENLQDQSLVLLSQHIHSVYPSQSGRFGRLLLLLPSLHFVTSRQIEQLFFSRTIGGTPMEKLLHVQPVVLGRLRAPAAERHPGLFVSDPHRGLSFDHLPKVSQDEYTVLPLIDQWQRVDLRTRAFNTPPCQVRTLDGGLLLVGADIQFRIWNPVLSVVAVQDLNASTRMTAHKALSYSLSKRTVREIQCERIKLGEYLSMDINDMTRPWGLEVDRVELVFGSSLQTPAEVPQAPPQTPLILPPSAPGMEGLPGPIQQLAMHFLTQSLSQPKQEDSVTVTVTDEHNSSPHSVEELLSAVKLLLSETLVSRVQACFQFYVTSANQQQHSYYVDLRQGSGAAGTGSSPNPDVTLSLTDTDLLALFEGTLRPFAAYSSGRLHIQGDPPPGHVPDSEQLSSLCPHHVPVECVALPLMRPLSRAEEGTPLGARCSSSLPVVRQPYSESSSIVRPFNEIPGLWKNGAANLYNFWKQDGFKNLHRIMVQNFNTFGPIYREKIGYYESVNIINPEDAAILFKAEGHYPKRLKVEPWTAYRDFRNRKYGVLLKSGEDWRSNRVILNKEVIAPKVQENFVPLLEEVGHDFVARVQKKIKRSGQNKWTTDLSQELFKYALESVSAVLYGERLGLMQDYIDPEVQHFIDCITLMFKTTAPMLYLPPELLRKLGSKVWKDHVGAWDGIFNQADRCIQNIYRQLRQDSAQSKKYPGVLASLLMLDKLSIEDIKASVTELMAGGVDTTSITLLWTLYELARHPNLQEELRAEVIQARAESQGNMQELLKRIPLVKGALKETLRLHPVAVSLQRYTAEDIIIQNYHIPAGTLVQLGLFAMGRDPKVFFRPELYLPSRWLRTETQYFRSLGFGFGPRQCLGRRIAETEMQIFLVHVNLENFKVEKPRHLEAQSTFELILVPDKPIIFTLKPLHNTQHV</sequence>
<dbReference type="GO" id="GO:0045944">
    <property type="term" value="P:positive regulation of transcription by RNA polymerase II"/>
    <property type="evidence" value="ECO:0007669"/>
    <property type="project" value="UniProtKB-ARBA"/>
</dbReference>
<evidence type="ECO:0000256" key="10">
    <source>
        <dbReference type="ARBA" id="ARBA00022723"/>
    </source>
</evidence>
<dbReference type="CDD" id="cd06970">
    <property type="entry name" value="NR_DBD_PNR"/>
    <property type="match status" value="1"/>
</dbReference>
<dbReference type="Proteomes" id="UP001460270">
    <property type="component" value="Unassembled WGS sequence"/>
</dbReference>
<dbReference type="InterPro" id="IPR001723">
    <property type="entry name" value="Nuclear_hrmn_rcpt"/>
</dbReference>
<comment type="function">
    <text evidence="30">Orphan nuclear receptor of retinal photoreceptor cells. Transcriptional factor that is an activator of rod development and repressor of cone development. Binds the promoter region of a number of rod- and cone-specific genes, including rhodopsin, M- and S-opsin and rod-specific phosphodiesterase beta subunit. Enhances rhodopsin expression. Represses M- and S-cone opsin expression.</text>
</comment>
<evidence type="ECO:0000256" key="19">
    <source>
        <dbReference type="ARBA" id="ARBA00023033"/>
    </source>
</evidence>
<dbReference type="InterPro" id="IPR017972">
    <property type="entry name" value="Cyt_P450_CS"/>
</dbReference>
<keyword evidence="12" id="KW-0999">Mitochondrion inner membrane</keyword>
<dbReference type="PRINTS" id="PR00398">
    <property type="entry name" value="STRDHORMONER"/>
</dbReference>
<dbReference type="AlphaFoldDB" id="A0AAW0MEE2"/>
<feature type="region of interest" description="Disordered" evidence="32">
    <location>
        <begin position="130"/>
        <end position="175"/>
    </location>
</feature>
<keyword evidence="21" id="KW-0238">DNA-binding</keyword>
<dbReference type="Pfam" id="PF02036">
    <property type="entry name" value="SCP2"/>
    <property type="match status" value="1"/>
</dbReference>
<dbReference type="SMART" id="SM00430">
    <property type="entry name" value="HOLI"/>
    <property type="match status" value="1"/>
</dbReference>
<dbReference type="PROSITE" id="PS00031">
    <property type="entry name" value="NUCLEAR_REC_DBD_1"/>
    <property type="match status" value="1"/>
</dbReference>
<keyword evidence="8 31" id="KW-0153">Cholesterol metabolism</keyword>
<dbReference type="PROSITE" id="PS51843">
    <property type="entry name" value="NR_LBD"/>
    <property type="match status" value="1"/>
</dbReference>
<dbReference type="CDD" id="cd06950">
    <property type="entry name" value="NR_LBD_Tlx_PNR_like"/>
    <property type="match status" value="1"/>
</dbReference>
<comment type="caution">
    <text evidence="35">The sequence shown here is derived from an EMBL/GenBank/DDBJ whole genome shotgun (WGS) entry which is preliminary data.</text>
</comment>
<keyword evidence="18" id="KW-0805">Transcription regulation</keyword>
<dbReference type="SMART" id="SM00244">
    <property type="entry name" value="PHB"/>
    <property type="match status" value="1"/>
</dbReference>
<comment type="similarity">
    <text evidence="4 31">Belongs to the cytochrome P450 family.</text>
</comment>
<dbReference type="GO" id="GO:0034650">
    <property type="term" value="P:cortisol metabolic process"/>
    <property type="evidence" value="ECO:0007669"/>
    <property type="project" value="TreeGrafter"/>
</dbReference>
<dbReference type="SUPFAM" id="SSF55718">
    <property type="entry name" value="SCP-like"/>
    <property type="match status" value="1"/>
</dbReference>
<evidence type="ECO:0000313" key="36">
    <source>
        <dbReference type="Proteomes" id="UP001460270"/>
    </source>
</evidence>
<keyword evidence="10 31" id="KW-0479">Metal-binding</keyword>
<proteinExistence type="inferred from homology"/>
<organism evidence="35 36">
    <name type="scientific">Mugilogobius chulae</name>
    <name type="common">yellowstripe goby</name>
    <dbReference type="NCBI Taxonomy" id="88201"/>
    <lineage>
        <taxon>Eukaryota</taxon>
        <taxon>Metazoa</taxon>
        <taxon>Chordata</taxon>
        <taxon>Craniata</taxon>
        <taxon>Vertebrata</taxon>
        <taxon>Euteleostomi</taxon>
        <taxon>Actinopterygii</taxon>
        <taxon>Neopterygii</taxon>
        <taxon>Teleostei</taxon>
        <taxon>Neoteleostei</taxon>
        <taxon>Acanthomorphata</taxon>
        <taxon>Gobiaria</taxon>
        <taxon>Gobiiformes</taxon>
        <taxon>Gobioidei</taxon>
        <taxon>Gobiidae</taxon>
        <taxon>Gobionellinae</taxon>
        <taxon>Mugilogobius</taxon>
    </lineage>
</organism>
<evidence type="ECO:0000256" key="27">
    <source>
        <dbReference type="ARBA" id="ARBA00023221"/>
    </source>
</evidence>
<dbReference type="InterPro" id="IPR036013">
    <property type="entry name" value="Band_7/SPFH_dom_sf"/>
</dbReference>
<comment type="cofactor">
    <cofactor evidence="1 31">
        <name>heme</name>
        <dbReference type="ChEBI" id="CHEBI:30413"/>
    </cofactor>
</comment>
<feature type="compositionally biased region" description="Basic and acidic residues" evidence="32">
    <location>
        <begin position="198"/>
        <end position="209"/>
    </location>
</feature>
<evidence type="ECO:0000256" key="25">
    <source>
        <dbReference type="ARBA" id="ARBA00023166"/>
    </source>
</evidence>
<evidence type="ECO:0000256" key="21">
    <source>
        <dbReference type="ARBA" id="ARBA00023125"/>
    </source>
</evidence>
<keyword evidence="16 31" id="KW-0560">Oxidoreductase</keyword>
<dbReference type="InterPro" id="IPR013088">
    <property type="entry name" value="Znf_NHR/GATA"/>
</dbReference>
<evidence type="ECO:0000256" key="11">
    <source>
        <dbReference type="ARBA" id="ARBA00022771"/>
    </source>
</evidence>
<evidence type="ECO:0000256" key="14">
    <source>
        <dbReference type="ARBA" id="ARBA00022843"/>
    </source>
</evidence>
<dbReference type="GO" id="GO:0005506">
    <property type="term" value="F:iron ion binding"/>
    <property type="evidence" value="ECO:0007669"/>
    <property type="project" value="InterPro"/>
</dbReference>
<dbReference type="CDD" id="cd20643">
    <property type="entry name" value="CYP11A1"/>
    <property type="match status" value="1"/>
</dbReference>
<dbReference type="GO" id="GO:0071375">
    <property type="term" value="P:cellular response to peptide hormone stimulus"/>
    <property type="evidence" value="ECO:0007669"/>
    <property type="project" value="TreeGrafter"/>
</dbReference>
<dbReference type="SMART" id="SM00399">
    <property type="entry name" value="ZnF_C4"/>
    <property type="match status" value="1"/>
</dbReference>
<keyword evidence="11" id="KW-0863">Zinc-finger</keyword>
<evidence type="ECO:0000256" key="4">
    <source>
        <dbReference type="ARBA" id="ARBA00010617"/>
    </source>
</evidence>
<keyword evidence="29 31" id="KW-0755">Steroidogenesis</keyword>
<dbReference type="InterPro" id="IPR050479">
    <property type="entry name" value="CYP11_CYP27_families"/>
</dbReference>
<evidence type="ECO:0000256" key="22">
    <source>
        <dbReference type="ARBA" id="ARBA00023128"/>
    </source>
</evidence>
<dbReference type="Gene3D" id="3.30.50.10">
    <property type="entry name" value="Erythroid Transcription Factor GATA-1, subunit A"/>
    <property type="match status" value="1"/>
</dbReference>
<dbReference type="SUPFAM" id="SSF117892">
    <property type="entry name" value="Band 7/SPFH domain"/>
    <property type="match status" value="1"/>
</dbReference>
<keyword evidence="27 31" id="KW-0753">Steroid metabolism</keyword>
<dbReference type="PROSITE" id="PS00086">
    <property type="entry name" value="CYTOCHROME_P450"/>
    <property type="match status" value="1"/>
</dbReference>
<dbReference type="Gene3D" id="1.10.565.10">
    <property type="entry name" value="Retinoid X Receptor"/>
    <property type="match status" value="1"/>
</dbReference>
<dbReference type="GO" id="GO:0008203">
    <property type="term" value="P:cholesterol metabolic process"/>
    <property type="evidence" value="ECO:0007669"/>
    <property type="project" value="UniProtKB-KW"/>
</dbReference>
<keyword evidence="19 31" id="KW-0503">Monooxygenase</keyword>
<feature type="compositionally biased region" description="Low complexity" evidence="32">
    <location>
        <begin position="136"/>
        <end position="171"/>
    </location>
</feature>
<feature type="domain" description="Nuclear receptor" evidence="33">
    <location>
        <begin position="35"/>
        <end position="111"/>
    </location>
</feature>
<evidence type="ECO:0000256" key="13">
    <source>
        <dbReference type="ARBA" id="ARBA00022833"/>
    </source>
</evidence>
<keyword evidence="15 31" id="KW-0809">Transit peptide</keyword>
<evidence type="ECO:0000256" key="32">
    <source>
        <dbReference type="SAM" id="MobiDB-lite"/>
    </source>
</evidence>
<evidence type="ECO:0000256" key="8">
    <source>
        <dbReference type="ARBA" id="ARBA00022548"/>
    </source>
</evidence>
<protein>
    <recommendedName>
        <fullName evidence="6 31">Cholesterol side-chain cleavage enzyme, mitochondrial</fullName>
        <ecNumber evidence="5 31">1.14.15.6</ecNumber>
    </recommendedName>
    <alternativeName>
        <fullName evidence="31">Cholesterol desmolase</fullName>
    </alternativeName>
</protein>
<dbReference type="InterPro" id="IPR003033">
    <property type="entry name" value="SCP2_sterol-bd_dom"/>
</dbReference>
<dbReference type="Gene3D" id="3.30.1050.10">
    <property type="entry name" value="SCP2 sterol-binding domain"/>
    <property type="match status" value="1"/>
</dbReference>
<dbReference type="InterPro" id="IPR035500">
    <property type="entry name" value="NHR-like_dom_sf"/>
</dbReference>
<dbReference type="PANTHER" id="PTHR24279">
    <property type="entry name" value="CYTOCHROME P450"/>
    <property type="match status" value="1"/>
</dbReference>
<comment type="catalytic activity">
    <reaction evidence="31">
        <text>6 reduced [adrenodoxin] + cholesterol + 3 O2 + 6 H(+) = 4-methylpentanal + pregnenolone + 6 oxidized [adrenodoxin] + 4 H2O</text>
        <dbReference type="Rhea" id="RHEA:35739"/>
        <dbReference type="Rhea" id="RHEA-COMP:9998"/>
        <dbReference type="Rhea" id="RHEA-COMP:9999"/>
        <dbReference type="ChEBI" id="CHEBI:15377"/>
        <dbReference type="ChEBI" id="CHEBI:15378"/>
        <dbReference type="ChEBI" id="CHEBI:15379"/>
        <dbReference type="ChEBI" id="CHEBI:16113"/>
        <dbReference type="ChEBI" id="CHEBI:16581"/>
        <dbReference type="ChEBI" id="CHEBI:17998"/>
        <dbReference type="ChEBI" id="CHEBI:33737"/>
        <dbReference type="ChEBI" id="CHEBI:33738"/>
        <dbReference type="EC" id="1.14.15.6"/>
    </reaction>
</comment>
<dbReference type="GO" id="GO:0008386">
    <property type="term" value="F:cholesterol monooxygenase (side-chain-cleaving) activity"/>
    <property type="evidence" value="ECO:0007669"/>
    <property type="project" value="UniProtKB-EC"/>
</dbReference>
<dbReference type="Pfam" id="PF01145">
    <property type="entry name" value="Band_7"/>
    <property type="match status" value="1"/>
</dbReference>
<comment type="function">
    <text evidence="31">A cytochrome P450 monooxygenase that catalyzes the side-chain hydroxylation and cleavage of cholesterol to pregnenolone, the precursor of most steroid hormones. Catalyzes three sequential oxidation reactions of cholesterol, namely the hydroxylation at C22 followed with the hydroxylation at C20 to yield 20R,22R-hydroxycholesterol that is further cleaved between C20 and C22 to yield the C21-steroid pregnenolone and 4-methylpentanal. Mechanistically, uses molecular oxygen inserting one oxygen atom into a substrate and reducing the second into a water molecule. Two electrons are provided by NADPH via a two-protein mitochondrial transfer system comprising flavoprotein FDXR (adrenodoxin/ferredoxin reductase) and nonheme iron-sulfur protein FDX1 or FDX2 (adrenodoxin/ferredoxin).</text>
</comment>
<dbReference type="InterPro" id="IPR001628">
    <property type="entry name" value="Znf_hrmn_rcpt"/>
</dbReference>
<comment type="subcellular location">
    <subcellularLocation>
        <location evidence="31">Mitochondrion inner membrane</location>
        <topology evidence="31">Peripheral membrane protein</topology>
    </subcellularLocation>
    <subcellularLocation>
        <location evidence="2">Nucleus</location>
    </subcellularLocation>
    <text evidence="31">Localizes to the matrix side of the mitochondrion inner membrane.</text>
</comment>
<evidence type="ECO:0000259" key="34">
    <source>
        <dbReference type="PROSITE" id="PS51843"/>
    </source>
</evidence>
<keyword evidence="28" id="KW-0539">Nucleus</keyword>
<dbReference type="GO" id="GO:0003700">
    <property type="term" value="F:DNA-binding transcription factor activity"/>
    <property type="evidence" value="ECO:0007669"/>
    <property type="project" value="InterPro"/>
</dbReference>
<dbReference type="EC" id="1.14.15.6" evidence="5 31"/>
<evidence type="ECO:0000256" key="12">
    <source>
        <dbReference type="ARBA" id="ARBA00022792"/>
    </source>
</evidence>
<evidence type="ECO:0000256" key="28">
    <source>
        <dbReference type="ARBA" id="ARBA00023242"/>
    </source>
</evidence>
<dbReference type="EMBL" id="JBBPFD010000731">
    <property type="protein sequence ID" value="KAK7877017.1"/>
    <property type="molecule type" value="Genomic_DNA"/>
</dbReference>
<evidence type="ECO:0000256" key="15">
    <source>
        <dbReference type="ARBA" id="ARBA00022946"/>
    </source>
</evidence>
<dbReference type="Gene3D" id="1.10.630.10">
    <property type="entry name" value="Cytochrome P450"/>
    <property type="match status" value="1"/>
</dbReference>
<evidence type="ECO:0000256" key="26">
    <source>
        <dbReference type="ARBA" id="ARBA00023170"/>
    </source>
</evidence>
<dbReference type="InterPro" id="IPR001128">
    <property type="entry name" value="Cyt_P450"/>
</dbReference>
<evidence type="ECO:0000259" key="33">
    <source>
        <dbReference type="PROSITE" id="PS51030"/>
    </source>
</evidence>
<dbReference type="Pfam" id="PF00067">
    <property type="entry name" value="p450"/>
    <property type="match status" value="1"/>
</dbReference>
<dbReference type="SUPFAM" id="SSF48508">
    <property type="entry name" value="Nuclear receptor ligand-binding domain"/>
    <property type="match status" value="1"/>
</dbReference>
<reference evidence="36" key="1">
    <citation type="submission" date="2024-04" db="EMBL/GenBank/DDBJ databases">
        <title>Salinicola lusitanus LLJ914,a marine bacterium isolated from the Okinawa Trough.</title>
        <authorList>
            <person name="Li J."/>
        </authorList>
    </citation>
    <scope>NUCLEOTIDE SEQUENCE [LARGE SCALE GENOMIC DNA]</scope>
</reference>
<keyword evidence="26" id="KW-0675">Receptor</keyword>
<keyword evidence="22 31" id="KW-0496">Mitochondrion</keyword>
<evidence type="ECO:0000256" key="31">
    <source>
        <dbReference type="RuleBase" id="RU364077"/>
    </source>
</evidence>
<feature type="region of interest" description="Disordered" evidence="32">
    <location>
        <begin position="197"/>
        <end position="217"/>
    </location>
</feature>
<gene>
    <name evidence="35" type="ORF">WMY93_032274</name>
</gene>
<evidence type="ECO:0000313" key="35">
    <source>
        <dbReference type="EMBL" id="KAK7877017.1"/>
    </source>
</evidence>
<name>A0AAW0MEE2_9GOBI</name>
<keyword evidence="17 31" id="KW-0408">Iron</keyword>
<dbReference type="GO" id="GO:0006704">
    <property type="term" value="P:glucocorticoid biosynthetic process"/>
    <property type="evidence" value="ECO:0007669"/>
    <property type="project" value="TreeGrafter"/>
</dbReference>
<evidence type="ECO:0000256" key="23">
    <source>
        <dbReference type="ARBA" id="ARBA00023136"/>
    </source>
</evidence>
<keyword evidence="14" id="KW-0832">Ubl conjugation</keyword>
<keyword evidence="7" id="KW-1017">Isopeptide bond</keyword>
<keyword evidence="20 31" id="KW-0443">Lipid metabolism</keyword>
<dbReference type="SUPFAM" id="SSF48264">
    <property type="entry name" value="Cytochrome P450"/>
    <property type="match status" value="1"/>
</dbReference>
<dbReference type="GO" id="GO:0005634">
    <property type="term" value="C:nucleus"/>
    <property type="evidence" value="ECO:0007669"/>
    <property type="project" value="UniProtKB-SubCell"/>
</dbReference>
<keyword evidence="13" id="KW-0862">Zinc</keyword>
<feature type="domain" description="NR LBD" evidence="34">
    <location>
        <begin position="194"/>
        <end position="417"/>
    </location>
</feature>
<dbReference type="PRINTS" id="PR00047">
    <property type="entry name" value="STROIDFINGER"/>
</dbReference>
<evidence type="ECO:0000256" key="16">
    <source>
        <dbReference type="ARBA" id="ARBA00023002"/>
    </source>
</evidence>
<dbReference type="GO" id="GO:0008270">
    <property type="term" value="F:zinc ion binding"/>
    <property type="evidence" value="ECO:0007669"/>
    <property type="project" value="UniProtKB-KW"/>
</dbReference>
<keyword evidence="36" id="KW-1185">Reference proteome</keyword>
<accession>A0AAW0MEE2</accession>
<dbReference type="InterPro" id="IPR000536">
    <property type="entry name" value="Nucl_hrmn_rcpt_lig-bd"/>
</dbReference>
<dbReference type="InterPro" id="IPR036527">
    <property type="entry name" value="SCP2_sterol-bd_dom_sf"/>
</dbReference>
<evidence type="ECO:0000256" key="3">
    <source>
        <dbReference type="ARBA" id="ARBA00005108"/>
    </source>
</evidence>
<evidence type="ECO:0000256" key="2">
    <source>
        <dbReference type="ARBA" id="ARBA00004123"/>
    </source>
</evidence>
<evidence type="ECO:0000256" key="20">
    <source>
        <dbReference type="ARBA" id="ARBA00023098"/>
    </source>
</evidence>
<dbReference type="PANTHER" id="PTHR24279:SF3">
    <property type="entry name" value="CHOLESTEROL SIDE-CHAIN CLEAVAGE ENZYME, MITOCHONDRIAL"/>
    <property type="match status" value="1"/>
</dbReference>
<dbReference type="FunFam" id="1.10.630.10:FF:000015">
    <property type="entry name" value="Cholesterol side-chain cleavage enzyme, mitochondrial"/>
    <property type="match status" value="1"/>
</dbReference>
<dbReference type="GO" id="GO:0020037">
    <property type="term" value="F:heme binding"/>
    <property type="evidence" value="ECO:0007669"/>
    <property type="project" value="InterPro"/>
</dbReference>
<evidence type="ECO:0000256" key="6">
    <source>
        <dbReference type="ARBA" id="ARBA00019844"/>
    </source>
</evidence>
<evidence type="ECO:0000256" key="29">
    <source>
        <dbReference type="ARBA" id="ARBA00023250"/>
    </source>
</evidence>
<dbReference type="Pfam" id="PF00105">
    <property type="entry name" value="zf-C4"/>
    <property type="match status" value="1"/>
</dbReference>
<evidence type="ECO:0000256" key="24">
    <source>
        <dbReference type="ARBA" id="ARBA00023163"/>
    </source>
</evidence>
<evidence type="ECO:0000256" key="18">
    <source>
        <dbReference type="ARBA" id="ARBA00023015"/>
    </source>
</evidence>
<dbReference type="Pfam" id="PF00104">
    <property type="entry name" value="Hormone_recep"/>
    <property type="match status" value="1"/>
</dbReference>
<dbReference type="FunFam" id="1.10.565.10:FF:000022">
    <property type="entry name" value="Nuclear receptor subfamily 2 group E member 3"/>
    <property type="match status" value="1"/>
</dbReference>
<evidence type="ECO:0000256" key="7">
    <source>
        <dbReference type="ARBA" id="ARBA00022499"/>
    </source>
</evidence>
<keyword evidence="23 31" id="KW-0472">Membrane</keyword>
<comment type="pathway">
    <text evidence="3 31">Lipid metabolism; C21-steroid hormone metabolism.</text>
</comment>
<keyword evidence="9 31" id="KW-0349">Heme</keyword>
<dbReference type="GO" id="GO:0043565">
    <property type="term" value="F:sequence-specific DNA binding"/>
    <property type="evidence" value="ECO:0007669"/>
    <property type="project" value="InterPro"/>
</dbReference>
<dbReference type="GO" id="GO:0005743">
    <property type="term" value="C:mitochondrial inner membrane"/>
    <property type="evidence" value="ECO:0007669"/>
    <property type="project" value="UniProtKB-SubCell"/>
</dbReference>